<dbReference type="Gene3D" id="2.40.30.100">
    <property type="entry name" value="AF2212/PG0164-like"/>
    <property type="match status" value="1"/>
</dbReference>
<dbReference type="Proteomes" id="UP000242915">
    <property type="component" value="Unassembled WGS sequence"/>
</dbReference>
<dbReference type="EMBL" id="FZOG01000001">
    <property type="protein sequence ID" value="SNR79895.1"/>
    <property type="molecule type" value="Genomic_DNA"/>
</dbReference>
<organism evidence="1 2">
    <name type="scientific">Pseudomonas segetis</name>
    <dbReference type="NCBI Taxonomy" id="298908"/>
    <lineage>
        <taxon>Bacteria</taxon>
        <taxon>Pseudomonadati</taxon>
        <taxon>Pseudomonadota</taxon>
        <taxon>Gammaproteobacteria</taxon>
        <taxon>Pseudomonadales</taxon>
        <taxon>Pseudomonadaceae</taxon>
        <taxon>Pseudomonas</taxon>
    </lineage>
</organism>
<proteinExistence type="predicted"/>
<evidence type="ECO:0000313" key="1">
    <source>
        <dbReference type="EMBL" id="SNR79895.1"/>
    </source>
</evidence>
<gene>
    <name evidence="1" type="ORF">SAMN05216255_0246</name>
</gene>
<name>A0A238Z8R0_9PSED</name>
<evidence type="ECO:0000313" key="2">
    <source>
        <dbReference type="Proteomes" id="UP000242915"/>
    </source>
</evidence>
<dbReference type="Pfam" id="PF08922">
    <property type="entry name" value="DUF1905"/>
    <property type="match status" value="1"/>
</dbReference>
<dbReference type="InterPro" id="IPR015018">
    <property type="entry name" value="DUF1905"/>
</dbReference>
<reference evidence="2" key="1">
    <citation type="submission" date="2017-06" db="EMBL/GenBank/DDBJ databases">
        <authorList>
            <person name="Varghese N."/>
            <person name="Submissions S."/>
        </authorList>
    </citation>
    <scope>NUCLEOTIDE SEQUENCE [LARGE SCALE GENOMIC DNA]</scope>
    <source>
        <strain evidence="2">CIP 108523</strain>
    </source>
</reference>
<accession>A0A238Z8R0</accession>
<protein>
    <recommendedName>
        <fullName evidence="3">Bacteriocin-protection, YdeI or OmpD-Associated</fullName>
    </recommendedName>
</protein>
<sequence length="188" mass="20759">MTAQDSRSQFEAQLLSPREHGNSDAWAFVILPKAASAKLPRRGRVTVEGRINDQYFQALAEPDGQKSHWLKIDEQLLEKLGAPIGEMARFDLNAMAQEPEPQVPAELSEALKVSPEALATWQDTTTVARLDWIHWITSAKQAKTRAKRIIDACDMLSSGKKRVCCFDSSGYYSKAFSAPRAADPAGQG</sequence>
<evidence type="ECO:0008006" key="3">
    <source>
        <dbReference type="Google" id="ProtNLM"/>
    </source>
</evidence>
<dbReference type="AlphaFoldDB" id="A0A238Z8R0"/>
<dbReference type="SUPFAM" id="SSF141694">
    <property type="entry name" value="AF2212/PG0164-like"/>
    <property type="match status" value="1"/>
</dbReference>
<keyword evidence="2" id="KW-1185">Reference proteome</keyword>
<dbReference type="InterPro" id="IPR037079">
    <property type="entry name" value="AF2212/PG0164-like_sf"/>
</dbReference>
<dbReference type="Pfam" id="PF13376">
    <property type="entry name" value="OmdA"/>
    <property type="match status" value="1"/>
</dbReference>
<dbReference type="RefSeq" id="WP_089358542.1">
    <property type="nucleotide sequence ID" value="NZ_FZOG01000001.1"/>
</dbReference>